<keyword evidence="2" id="KW-0808">Transferase</keyword>
<feature type="non-terminal residue" evidence="15">
    <location>
        <position position="466"/>
    </location>
</feature>
<dbReference type="InterPro" id="IPR001584">
    <property type="entry name" value="Integrase_cat-core"/>
</dbReference>
<dbReference type="Pfam" id="PF00665">
    <property type="entry name" value="rve"/>
    <property type="match status" value="1"/>
</dbReference>
<evidence type="ECO:0000256" key="5">
    <source>
        <dbReference type="ARBA" id="ARBA00022723"/>
    </source>
</evidence>
<keyword evidence="7" id="KW-0378">Hydrolase</keyword>
<keyword evidence="4" id="KW-0540">Nuclease</keyword>
<evidence type="ECO:0000313" key="16">
    <source>
        <dbReference type="Proteomes" id="UP000534407"/>
    </source>
</evidence>
<keyword evidence="16" id="KW-1185">Reference proteome</keyword>
<evidence type="ECO:0000256" key="8">
    <source>
        <dbReference type="ARBA" id="ARBA00022833"/>
    </source>
</evidence>
<evidence type="ECO:0000256" key="9">
    <source>
        <dbReference type="ARBA" id="ARBA00022918"/>
    </source>
</evidence>
<accession>A0A7L1PVP0</accession>
<keyword evidence="10" id="KW-0511">Multifunctional enzyme</keyword>
<evidence type="ECO:0000256" key="7">
    <source>
        <dbReference type="ARBA" id="ARBA00022801"/>
    </source>
</evidence>
<dbReference type="PROSITE" id="PS50879">
    <property type="entry name" value="RNASE_H_1"/>
    <property type="match status" value="1"/>
</dbReference>
<dbReference type="AlphaFoldDB" id="A0A7L1PVP0"/>
<feature type="domain" description="RNase H type-1" evidence="13">
    <location>
        <begin position="157"/>
        <end position="295"/>
    </location>
</feature>
<evidence type="ECO:0000256" key="1">
    <source>
        <dbReference type="ARBA" id="ARBA00012493"/>
    </source>
</evidence>
<dbReference type="GO" id="GO:0035613">
    <property type="term" value="F:RNA stem-loop binding"/>
    <property type="evidence" value="ECO:0007669"/>
    <property type="project" value="TreeGrafter"/>
</dbReference>
<dbReference type="Pfam" id="PF02022">
    <property type="entry name" value="Integrase_Zn"/>
    <property type="match status" value="1"/>
</dbReference>
<dbReference type="GO" id="GO:0003964">
    <property type="term" value="F:RNA-directed DNA polymerase activity"/>
    <property type="evidence" value="ECO:0007669"/>
    <property type="project" value="UniProtKB-KW"/>
</dbReference>
<dbReference type="PANTHER" id="PTHR41694">
    <property type="entry name" value="ENDOGENOUS RETROVIRUS GROUP K MEMBER POL PROTEIN"/>
    <property type="match status" value="1"/>
</dbReference>
<dbReference type="PROSITE" id="PS50876">
    <property type="entry name" value="ZF_INTEGRASE"/>
    <property type="match status" value="1"/>
</dbReference>
<dbReference type="InterPro" id="IPR002156">
    <property type="entry name" value="RNaseH_domain"/>
</dbReference>
<organism evidence="15 16">
    <name type="scientific">Oriolus oriolus</name>
    <name type="common">Eurasian golden oriole</name>
    <name type="synonym">Coracias oriolus</name>
    <dbReference type="NCBI Taxonomy" id="181099"/>
    <lineage>
        <taxon>Eukaryota</taxon>
        <taxon>Metazoa</taxon>
        <taxon>Chordata</taxon>
        <taxon>Craniata</taxon>
        <taxon>Vertebrata</taxon>
        <taxon>Euteleostomi</taxon>
        <taxon>Archelosauria</taxon>
        <taxon>Archosauria</taxon>
        <taxon>Dinosauria</taxon>
        <taxon>Saurischia</taxon>
        <taxon>Theropoda</taxon>
        <taxon>Coelurosauria</taxon>
        <taxon>Aves</taxon>
        <taxon>Neognathae</taxon>
        <taxon>Neoaves</taxon>
        <taxon>Telluraves</taxon>
        <taxon>Australaves</taxon>
        <taxon>Passeriformes</taxon>
        <taxon>Corvoidea</taxon>
        <taxon>Corvidae</taxon>
        <taxon>Oriolus</taxon>
    </lineage>
</organism>
<feature type="domain" description="Integrase catalytic" evidence="14">
    <location>
        <begin position="350"/>
        <end position="466"/>
    </location>
</feature>
<sequence>LTAEAKEVIEALQQTISGKQAHRYLPNLEFKFIILGSLPHLHGLIFQWDQGERDPLLIIEWVFLPHQRSKSITKPQELMAQLITKARHRLRVLAGCDFACIHIPLKLETLDQLYRDNELLQFSLDSYSGKIAVHAPSHKLFNANFNLVPKEMRSQKPVKGLTVFTDASGASKKSVLTWKDPQTQQWEKDVTFVDSSPQIAELHAVVRAFEMFLDDPINIITDSAYVAGVVSRAEHAVLKEVSNPSLFHLLARLIQLLSHRKQPYYMMHVRSHTDLPGFIAEGNSRADTLAAPVQFQGQPGVFQQAKISHQQFHQNVPGLIRQFHLRRDQAKAIVATCPQCSSHAITGCEAGVNPRGLNSCEVWQTDITHVPEFGRLKYVHVSIDTFSGAVFASAHTGERSTDAKRHLMHAFAVLGIPRELKTDNGPAYVSRAFGNFLQKWGIRHQTGIPHSPTGQAIVERAHKNLK</sequence>
<dbReference type="EMBL" id="VXBT01011221">
    <property type="protein sequence ID" value="NXO16522.1"/>
    <property type="molecule type" value="Genomic_DNA"/>
</dbReference>
<evidence type="ECO:0000256" key="10">
    <source>
        <dbReference type="ARBA" id="ARBA00023268"/>
    </source>
</evidence>
<evidence type="ECO:0000259" key="12">
    <source>
        <dbReference type="PROSITE" id="PS50876"/>
    </source>
</evidence>
<dbReference type="InterPro" id="IPR017856">
    <property type="entry name" value="Integrase-like_N"/>
</dbReference>
<dbReference type="InterPro" id="IPR036397">
    <property type="entry name" value="RNaseH_sf"/>
</dbReference>
<evidence type="ECO:0000256" key="4">
    <source>
        <dbReference type="ARBA" id="ARBA00022722"/>
    </source>
</evidence>
<protein>
    <recommendedName>
        <fullName evidence="1">RNA-directed DNA polymerase</fullName>
        <ecNumber evidence="1">2.7.7.49</ecNumber>
    </recommendedName>
</protein>
<evidence type="ECO:0000259" key="13">
    <source>
        <dbReference type="PROSITE" id="PS50879"/>
    </source>
</evidence>
<comment type="caution">
    <text evidence="15">The sequence shown here is derived from an EMBL/GenBank/DDBJ whole genome shotgun (WGS) entry which is preliminary data.</text>
</comment>
<keyword evidence="6" id="KW-0255">Endonuclease</keyword>
<evidence type="ECO:0000256" key="11">
    <source>
        <dbReference type="PROSITE-ProRule" id="PRU00450"/>
    </source>
</evidence>
<dbReference type="SUPFAM" id="SSF46919">
    <property type="entry name" value="N-terminal Zn binding domain of HIV integrase"/>
    <property type="match status" value="1"/>
</dbReference>
<evidence type="ECO:0000259" key="14">
    <source>
        <dbReference type="PROSITE" id="PS50994"/>
    </source>
</evidence>
<keyword evidence="11" id="KW-0863">Zinc-finger</keyword>
<dbReference type="Gene3D" id="3.30.420.10">
    <property type="entry name" value="Ribonuclease H-like superfamily/Ribonuclease H"/>
    <property type="match status" value="2"/>
</dbReference>
<name>A0A7L1PVP0_ORIOR</name>
<dbReference type="GO" id="GO:0004523">
    <property type="term" value="F:RNA-DNA hybrid ribonuclease activity"/>
    <property type="evidence" value="ECO:0007669"/>
    <property type="project" value="InterPro"/>
</dbReference>
<dbReference type="PANTHER" id="PTHR41694:SF4">
    <property type="entry name" value="ENDOGENOUS RETROVIRUS GROUP K MEMBER 10 POL PROTEIN-RELATED"/>
    <property type="match status" value="1"/>
</dbReference>
<dbReference type="SUPFAM" id="SSF53098">
    <property type="entry name" value="Ribonuclease H-like"/>
    <property type="match status" value="2"/>
</dbReference>
<evidence type="ECO:0000256" key="6">
    <source>
        <dbReference type="ARBA" id="ARBA00022759"/>
    </source>
</evidence>
<feature type="domain" description="Integrase-type" evidence="12">
    <location>
        <begin position="300"/>
        <end position="341"/>
    </location>
</feature>
<keyword evidence="9" id="KW-0695">RNA-directed DNA polymerase</keyword>
<keyword evidence="8" id="KW-0862">Zinc</keyword>
<dbReference type="PROSITE" id="PS50994">
    <property type="entry name" value="INTEGRASE"/>
    <property type="match status" value="1"/>
</dbReference>
<dbReference type="GO" id="GO:0015074">
    <property type="term" value="P:DNA integration"/>
    <property type="evidence" value="ECO:0007669"/>
    <property type="project" value="InterPro"/>
</dbReference>
<feature type="non-terminal residue" evidence="15">
    <location>
        <position position="1"/>
    </location>
</feature>
<evidence type="ECO:0000313" key="15">
    <source>
        <dbReference type="EMBL" id="NXO16522.1"/>
    </source>
</evidence>
<keyword evidence="3" id="KW-0548">Nucleotidyltransferase</keyword>
<dbReference type="EC" id="2.7.7.49" evidence="1"/>
<dbReference type="Proteomes" id="UP000534407">
    <property type="component" value="Unassembled WGS sequence"/>
</dbReference>
<keyword evidence="5" id="KW-0479">Metal-binding</keyword>
<evidence type="ECO:0000256" key="3">
    <source>
        <dbReference type="ARBA" id="ARBA00022695"/>
    </source>
</evidence>
<gene>
    <name evidence="15" type="primary">Ervk19_1</name>
    <name evidence="15" type="ORF">ORIORI_R06799</name>
</gene>
<dbReference type="Gene3D" id="1.10.10.200">
    <property type="match status" value="1"/>
</dbReference>
<dbReference type="Pfam" id="PF00075">
    <property type="entry name" value="RNase_H"/>
    <property type="match status" value="1"/>
</dbReference>
<proteinExistence type="predicted"/>
<evidence type="ECO:0000256" key="2">
    <source>
        <dbReference type="ARBA" id="ARBA00022679"/>
    </source>
</evidence>
<dbReference type="InterPro" id="IPR003308">
    <property type="entry name" value="Integrase_Zn-bd_dom_N"/>
</dbReference>
<dbReference type="InterPro" id="IPR012337">
    <property type="entry name" value="RNaseH-like_sf"/>
</dbReference>
<reference evidence="15 16" key="1">
    <citation type="submission" date="2019-09" db="EMBL/GenBank/DDBJ databases">
        <title>Bird 10,000 Genomes (B10K) Project - Family phase.</title>
        <authorList>
            <person name="Zhang G."/>
        </authorList>
    </citation>
    <scope>NUCLEOTIDE SEQUENCE [LARGE SCALE GENOMIC DNA]</scope>
    <source>
        <strain evidence="15">B10K-DU-002-24</strain>
        <tissue evidence="15">Muscle</tissue>
    </source>
</reference>
<dbReference type="GO" id="GO:0008270">
    <property type="term" value="F:zinc ion binding"/>
    <property type="evidence" value="ECO:0007669"/>
    <property type="project" value="UniProtKB-KW"/>
</dbReference>